<gene>
    <name evidence="2" type="ORF">CHRIB12_LOCUS16501</name>
</gene>
<keyword evidence="1" id="KW-0732">Signal</keyword>
<organism evidence="2 3">
    <name type="scientific">Rhizophagus irregularis</name>
    <dbReference type="NCBI Taxonomy" id="588596"/>
    <lineage>
        <taxon>Eukaryota</taxon>
        <taxon>Fungi</taxon>
        <taxon>Fungi incertae sedis</taxon>
        <taxon>Mucoromycota</taxon>
        <taxon>Glomeromycotina</taxon>
        <taxon>Glomeromycetes</taxon>
        <taxon>Glomerales</taxon>
        <taxon>Glomeraceae</taxon>
        <taxon>Rhizophagus</taxon>
    </lineage>
</organism>
<name>A0A915ZJ29_9GLOM</name>
<comment type="caution">
    <text evidence="2">The sequence shown here is derived from an EMBL/GenBank/DDBJ whole genome shotgun (WGS) entry which is preliminary data.</text>
</comment>
<evidence type="ECO:0000256" key="1">
    <source>
        <dbReference type="SAM" id="SignalP"/>
    </source>
</evidence>
<feature type="signal peptide" evidence="1">
    <location>
        <begin position="1"/>
        <end position="17"/>
    </location>
</feature>
<sequence>MHFLLFDFWVVLGRSGSQEWNIHLICKNKQEQSLDLITIFYTNKKQYNNSIYYCCDAYNIFGCYEGRANLVGLILDTSIFYIVDWCLALKDYCRLQQFIAQNEVMKVLLILKL</sequence>
<reference evidence="2" key="1">
    <citation type="submission" date="2020-05" db="EMBL/GenBank/DDBJ databases">
        <authorList>
            <person name="Rincon C."/>
            <person name="Sanders R I."/>
            <person name="Robbins C."/>
            <person name="Chaturvedi A."/>
        </authorList>
    </citation>
    <scope>NUCLEOTIDE SEQUENCE</scope>
    <source>
        <strain evidence="2">CHB12</strain>
    </source>
</reference>
<dbReference type="OrthoDB" id="10268970at2759"/>
<proteinExistence type="predicted"/>
<dbReference type="Proteomes" id="UP000684084">
    <property type="component" value="Unassembled WGS sequence"/>
</dbReference>
<feature type="chain" id="PRO_5037757426" evidence="1">
    <location>
        <begin position="18"/>
        <end position="113"/>
    </location>
</feature>
<accession>A0A915ZJ29</accession>
<evidence type="ECO:0000313" key="2">
    <source>
        <dbReference type="EMBL" id="CAB5379166.1"/>
    </source>
</evidence>
<dbReference type="EMBL" id="CAGKOT010000040">
    <property type="protein sequence ID" value="CAB5379166.1"/>
    <property type="molecule type" value="Genomic_DNA"/>
</dbReference>
<evidence type="ECO:0000313" key="3">
    <source>
        <dbReference type="Proteomes" id="UP000684084"/>
    </source>
</evidence>
<protein>
    <submittedName>
        <fullName evidence="2">Uncharacterized protein</fullName>
    </submittedName>
</protein>
<dbReference type="AlphaFoldDB" id="A0A915ZJ29"/>